<comment type="caution">
    <text evidence="13">The sequence shown here is derived from an EMBL/GenBank/DDBJ whole genome shotgun (WGS) entry which is preliminary data.</text>
</comment>
<comment type="function">
    <text evidence="9">May play the central regulatory role in sporulation. It may be an element of the effector pathway responsible for the activation of sporulation genes in response to nutritional stress. Spo0A may act in concert with spo0H (a sigma factor) to control the expression of some genes that are critical to the sporulation process.</text>
</comment>
<dbReference type="InterPro" id="IPR051552">
    <property type="entry name" value="HptR"/>
</dbReference>
<dbReference type="InterPro" id="IPR018062">
    <property type="entry name" value="HTH_AraC-typ_CS"/>
</dbReference>
<dbReference type="SMART" id="SM00342">
    <property type="entry name" value="HTH_ARAC"/>
    <property type="match status" value="1"/>
</dbReference>
<feature type="domain" description="Response regulatory" evidence="12">
    <location>
        <begin position="6"/>
        <end position="123"/>
    </location>
</feature>
<dbReference type="GO" id="GO:0043565">
    <property type="term" value="F:sequence-specific DNA binding"/>
    <property type="evidence" value="ECO:0007669"/>
    <property type="project" value="InterPro"/>
</dbReference>
<comment type="subcellular location">
    <subcellularLocation>
        <location evidence="1">Cytoplasm</location>
    </subcellularLocation>
</comment>
<evidence type="ECO:0000256" key="4">
    <source>
        <dbReference type="ARBA" id="ARBA00022553"/>
    </source>
</evidence>
<dbReference type="SUPFAM" id="SSF46689">
    <property type="entry name" value="Homeodomain-like"/>
    <property type="match status" value="1"/>
</dbReference>
<evidence type="ECO:0000256" key="9">
    <source>
        <dbReference type="ARBA" id="ARBA00024867"/>
    </source>
</evidence>
<proteinExistence type="predicted"/>
<organism evidence="13 14">
    <name type="scientific">Murimonas intestini</name>
    <dbReference type="NCBI Taxonomy" id="1337051"/>
    <lineage>
        <taxon>Bacteria</taxon>
        <taxon>Bacillati</taxon>
        <taxon>Bacillota</taxon>
        <taxon>Clostridia</taxon>
        <taxon>Lachnospirales</taxon>
        <taxon>Lachnospiraceae</taxon>
        <taxon>Murimonas</taxon>
    </lineage>
</organism>
<dbReference type="PROSITE" id="PS01124">
    <property type="entry name" value="HTH_ARAC_FAMILY_2"/>
    <property type="match status" value="1"/>
</dbReference>
<keyword evidence="8" id="KW-0804">Transcription</keyword>
<dbReference type="Pfam" id="PF12833">
    <property type="entry name" value="HTH_18"/>
    <property type="match status" value="1"/>
</dbReference>
<dbReference type="Gene3D" id="1.10.10.60">
    <property type="entry name" value="Homeodomain-like"/>
    <property type="match status" value="2"/>
</dbReference>
<dbReference type="AlphaFoldDB" id="A0AB73T0V7"/>
<dbReference type="RefSeq" id="WP_109747532.1">
    <property type="nucleotide sequence ID" value="NZ_CABJAT010000012.1"/>
</dbReference>
<dbReference type="InterPro" id="IPR018060">
    <property type="entry name" value="HTH_AraC"/>
</dbReference>
<keyword evidence="4 10" id="KW-0597">Phosphoprotein</keyword>
<keyword evidence="6" id="KW-0805">Transcription regulation</keyword>
<dbReference type="GO" id="GO:0003700">
    <property type="term" value="F:DNA-binding transcription factor activity"/>
    <property type="evidence" value="ECO:0007669"/>
    <property type="project" value="InterPro"/>
</dbReference>
<dbReference type="InterPro" id="IPR001789">
    <property type="entry name" value="Sig_transdc_resp-reg_receiver"/>
</dbReference>
<dbReference type="SUPFAM" id="SSF52172">
    <property type="entry name" value="CheY-like"/>
    <property type="match status" value="1"/>
</dbReference>
<dbReference type="GO" id="GO:0005737">
    <property type="term" value="C:cytoplasm"/>
    <property type="evidence" value="ECO:0007669"/>
    <property type="project" value="UniProtKB-SubCell"/>
</dbReference>
<keyword evidence="5" id="KW-0902">Two-component regulatory system</keyword>
<dbReference type="Proteomes" id="UP000245412">
    <property type="component" value="Unassembled WGS sequence"/>
</dbReference>
<feature type="domain" description="HTH araC/xylS-type" evidence="11">
    <location>
        <begin position="401"/>
        <end position="499"/>
    </location>
</feature>
<gene>
    <name evidence="13" type="ORF">C7383_11164</name>
</gene>
<evidence type="ECO:0000259" key="12">
    <source>
        <dbReference type="PROSITE" id="PS50110"/>
    </source>
</evidence>
<evidence type="ECO:0000313" key="13">
    <source>
        <dbReference type="EMBL" id="PWJ73733.1"/>
    </source>
</evidence>
<dbReference type="CDD" id="cd17536">
    <property type="entry name" value="REC_YesN-like"/>
    <property type="match status" value="1"/>
</dbReference>
<evidence type="ECO:0000313" key="14">
    <source>
        <dbReference type="Proteomes" id="UP000245412"/>
    </source>
</evidence>
<dbReference type="PRINTS" id="PR00032">
    <property type="entry name" value="HTHARAC"/>
</dbReference>
<keyword evidence="3" id="KW-0963">Cytoplasm</keyword>
<keyword evidence="7" id="KW-0238">DNA-binding</keyword>
<protein>
    <recommendedName>
        <fullName evidence="2">Stage 0 sporulation protein A homolog</fullName>
    </recommendedName>
</protein>
<feature type="modified residue" description="4-aspartylphosphate" evidence="10">
    <location>
        <position position="58"/>
    </location>
</feature>
<evidence type="ECO:0000256" key="6">
    <source>
        <dbReference type="ARBA" id="ARBA00023015"/>
    </source>
</evidence>
<dbReference type="SMART" id="SM00448">
    <property type="entry name" value="REC"/>
    <property type="match status" value="1"/>
</dbReference>
<sequence>MDGKLNVILIDDEDLVIEDMRELIDWEANGFHVSGYAYNGMQTMKLVRSVCPDIVFMDVSLPDTDGIRLSRQIRELFPDVVIIILSGYMDFSYAQGAVEIGALSYLVKHQMTPSRLLEVLFQARETIEKKRLSQRLGNRLLLRDILEQNAVLPEDTLEHLAAYRDSFVLLLLSPVTPVFQTDSTKDQIRQPHSSAFCTLNEPQMKILDLLICHSNLAVFIGISPEEKAGRGYLARLGLFVRRLLDIMLQTAKTPFFAVHLGRETVISGLHDDFKLLESHAGDYRFWPGQNIIDLSRIPSEASALPAPDTVFLDRENFLSHNQQFYIQLSDCFEHLLKTKDAVFLSSLCSGIRHLFRDLGEEHLLDGLTCTYAPDILPQVQEHFKKIYEEVQRQQQYSPSTNYMIRYIRQNYNLSPSLLDISATLKSSSMYLGQKFKKDTGRTFHDYLNEYRIEQAKELLSKTNMKIFEVSESIGITNSQYFSRIFKEMTGRTPNEYRAEHFSI</sequence>
<dbReference type="PROSITE" id="PS00041">
    <property type="entry name" value="HTH_ARAC_FAMILY_1"/>
    <property type="match status" value="1"/>
</dbReference>
<name>A0AB73T0V7_9FIRM</name>
<evidence type="ECO:0000256" key="3">
    <source>
        <dbReference type="ARBA" id="ARBA00022490"/>
    </source>
</evidence>
<dbReference type="PANTHER" id="PTHR42713:SF3">
    <property type="entry name" value="TRANSCRIPTIONAL REGULATORY PROTEIN HPTR"/>
    <property type="match status" value="1"/>
</dbReference>
<dbReference type="EMBL" id="QGGY01000011">
    <property type="protein sequence ID" value="PWJ73733.1"/>
    <property type="molecule type" value="Genomic_DNA"/>
</dbReference>
<evidence type="ECO:0000256" key="1">
    <source>
        <dbReference type="ARBA" id="ARBA00004496"/>
    </source>
</evidence>
<dbReference type="InterPro" id="IPR009057">
    <property type="entry name" value="Homeodomain-like_sf"/>
</dbReference>
<reference evidence="13 14" key="1">
    <citation type="submission" date="2018-05" db="EMBL/GenBank/DDBJ databases">
        <authorList>
            <person name="Goeker M."/>
            <person name="Huntemann M."/>
            <person name="Clum A."/>
            <person name="Pillay M."/>
            <person name="Palaniappan K."/>
            <person name="Varghese N."/>
            <person name="Mikhailova N."/>
            <person name="Stamatis D."/>
            <person name="Reddy T."/>
            <person name="Daum C."/>
            <person name="Shapiro N."/>
            <person name="Ivanova N."/>
            <person name="Kyrpides N."/>
            <person name="Woyke T."/>
        </authorList>
    </citation>
    <scope>NUCLEOTIDE SEQUENCE [LARGE SCALE GENOMIC DNA]</scope>
    <source>
        <strain evidence="13 14">DSM 26524</strain>
    </source>
</reference>
<evidence type="ECO:0000256" key="5">
    <source>
        <dbReference type="ARBA" id="ARBA00023012"/>
    </source>
</evidence>
<dbReference type="InterPro" id="IPR020449">
    <property type="entry name" value="Tscrpt_reg_AraC-type_HTH"/>
</dbReference>
<dbReference type="Gene3D" id="3.40.50.2300">
    <property type="match status" value="1"/>
</dbReference>
<dbReference type="Pfam" id="PF00072">
    <property type="entry name" value="Response_reg"/>
    <property type="match status" value="1"/>
</dbReference>
<keyword evidence="14" id="KW-1185">Reference proteome</keyword>
<evidence type="ECO:0000256" key="10">
    <source>
        <dbReference type="PROSITE-ProRule" id="PRU00169"/>
    </source>
</evidence>
<evidence type="ECO:0000256" key="2">
    <source>
        <dbReference type="ARBA" id="ARBA00018672"/>
    </source>
</evidence>
<dbReference type="InterPro" id="IPR011006">
    <property type="entry name" value="CheY-like_superfamily"/>
</dbReference>
<dbReference type="GO" id="GO:0000160">
    <property type="term" value="P:phosphorelay signal transduction system"/>
    <property type="evidence" value="ECO:0007669"/>
    <property type="project" value="UniProtKB-KW"/>
</dbReference>
<dbReference type="PROSITE" id="PS50110">
    <property type="entry name" value="RESPONSE_REGULATORY"/>
    <property type="match status" value="1"/>
</dbReference>
<dbReference type="PANTHER" id="PTHR42713">
    <property type="entry name" value="HISTIDINE KINASE-RELATED"/>
    <property type="match status" value="1"/>
</dbReference>
<evidence type="ECO:0000259" key="11">
    <source>
        <dbReference type="PROSITE" id="PS01124"/>
    </source>
</evidence>
<evidence type="ECO:0000256" key="8">
    <source>
        <dbReference type="ARBA" id="ARBA00023163"/>
    </source>
</evidence>
<accession>A0AB73T0V7</accession>
<evidence type="ECO:0000256" key="7">
    <source>
        <dbReference type="ARBA" id="ARBA00023125"/>
    </source>
</evidence>